<comment type="caution">
    <text evidence="2">The sequence shown here is derived from an EMBL/GenBank/DDBJ whole genome shotgun (WGS) entry which is preliminary data.</text>
</comment>
<reference evidence="2" key="1">
    <citation type="submission" date="2020-06" db="EMBL/GenBank/DDBJ databases">
        <authorList>
            <consortium name="Plant Systems Biology data submission"/>
        </authorList>
    </citation>
    <scope>NUCLEOTIDE SEQUENCE</scope>
    <source>
        <strain evidence="2">D6</strain>
    </source>
</reference>
<dbReference type="PANTHER" id="PTHR33979:SF2">
    <property type="entry name" value="PEPTIDASE M50B-LIKE-DOMAIN-CONTAINING PROTEIN"/>
    <property type="match status" value="1"/>
</dbReference>
<feature type="transmembrane region" description="Helical" evidence="1">
    <location>
        <begin position="104"/>
        <end position="123"/>
    </location>
</feature>
<keyword evidence="1" id="KW-0812">Transmembrane</keyword>
<name>A0A9N8ES96_9STRA</name>
<organism evidence="2 3">
    <name type="scientific">Seminavis robusta</name>
    <dbReference type="NCBI Taxonomy" id="568900"/>
    <lineage>
        <taxon>Eukaryota</taxon>
        <taxon>Sar</taxon>
        <taxon>Stramenopiles</taxon>
        <taxon>Ochrophyta</taxon>
        <taxon>Bacillariophyta</taxon>
        <taxon>Bacillariophyceae</taxon>
        <taxon>Bacillariophycidae</taxon>
        <taxon>Naviculales</taxon>
        <taxon>Naviculaceae</taxon>
        <taxon>Seminavis</taxon>
    </lineage>
</organism>
<protein>
    <recommendedName>
        <fullName evidence="4">Peptidase M50B-like-domain-containing protein</fullName>
    </recommendedName>
</protein>
<accession>A0A9N8ES96</accession>
<dbReference type="EMBL" id="CAICTM010001550">
    <property type="protein sequence ID" value="CAB9524551.1"/>
    <property type="molecule type" value="Genomic_DNA"/>
</dbReference>
<evidence type="ECO:0000313" key="3">
    <source>
        <dbReference type="Proteomes" id="UP001153069"/>
    </source>
</evidence>
<feature type="transmembrane region" description="Helical" evidence="1">
    <location>
        <begin position="179"/>
        <end position="196"/>
    </location>
</feature>
<sequence>MSEESASYTEQAEELFTEYTSQIDWTLSQWGTEETIFICFYAGYFVLNYCLWNTVIVKPMALIAVFTHEMCHATACWLTCGKVVGIEVYGNEGGVAKYTGGCRCLIIPAGYVGGAFWGGAFVALSGNRIGATVAGSIFTAALLISLRYSPNSTVVWLSVGFTVITVAAILVDWLYFDPFIQYIVLYYGVFIGVYSVRDIYDDLIVRTAEGSDAVACYNMCPMCLPRCVGVQWGIIGLAFQFVGLYIALCWLSSTGIGN</sequence>
<keyword evidence="1" id="KW-1133">Transmembrane helix</keyword>
<dbReference type="Proteomes" id="UP001153069">
    <property type="component" value="Unassembled WGS sequence"/>
</dbReference>
<evidence type="ECO:0000256" key="1">
    <source>
        <dbReference type="SAM" id="Phobius"/>
    </source>
</evidence>
<feature type="transmembrane region" description="Helical" evidence="1">
    <location>
        <begin position="232"/>
        <end position="253"/>
    </location>
</feature>
<keyword evidence="3" id="KW-1185">Reference proteome</keyword>
<dbReference type="AlphaFoldDB" id="A0A9N8ES96"/>
<feature type="transmembrane region" description="Helical" evidence="1">
    <location>
        <begin position="129"/>
        <end position="146"/>
    </location>
</feature>
<dbReference type="InterPro" id="IPR049500">
    <property type="entry name" value="Peptidase_M50B-like"/>
</dbReference>
<keyword evidence="1" id="KW-0472">Membrane</keyword>
<dbReference type="Pfam" id="PF13398">
    <property type="entry name" value="Peptidase_M50B"/>
    <property type="match status" value="1"/>
</dbReference>
<dbReference type="PANTHER" id="PTHR33979">
    <property type="entry name" value="OS02G0221600 PROTEIN"/>
    <property type="match status" value="1"/>
</dbReference>
<dbReference type="OrthoDB" id="40823at2759"/>
<feature type="transmembrane region" description="Helical" evidence="1">
    <location>
        <begin position="35"/>
        <end position="52"/>
    </location>
</feature>
<feature type="transmembrane region" description="Helical" evidence="1">
    <location>
        <begin position="153"/>
        <end position="173"/>
    </location>
</feature>
<evidence type="ECO:0000313" key="2">
    <source>
        <dbReference type="EMBL" id="CAB9524551.1"/>
    </source>
</evidence>
<gene>
    <name evidence="2" type="ORF">SEMRO_1552_G281790.1</name>
</gene>
<evidence type="ECO:0008006" key="4">
    <source>
        <dbReference type="Google" id="ProtNLM"/>
    </source>
</evidence>
<proteinExistence type="predicted"/>